<dbReference type="Pfam" id="PF01636">
    <property type="entry name" value="APH"/>
    <property type="match status" value="1"/>
</dbReference>
<gene>
    <name evidence="2" type="ORF">CC80DRAFT_565921</name>
</gene>
<dbReference type="OrthoDB" id="2906425at2759"/>
<sequence length="591" mass="66647">MKRVHRVLLCGHPSALLSGRSCLSATTNTQRKFSIHPAPGARHESSKPYKIAHVDTNVGVSLDPSHGPDALYRFTSGRWLWGEREQLAARYVKFDLQKLCGLAASSIGSDSCAEVVKISEGQYNKVLCLTMNDGKEAIAKLPNPNAGRPHFTTASEVATMNFLKSAGLPIPQIYAWNSKLEDNPVGAEYVIMEKQPGVMLNDVWDDLKGSQKAEILKQVIEMENKLALIKFTKYGSLYYKQDLPQSDRTTPLYVDGKGNTVNSSEFEIGPINHRSFFDFGKGALDINRGPWSTLEEYVAAVAHREIACAEKELKYPRMPEGLFYGPRQYQPSRSTKVSALNNYLKVAADVLPEEKATHAAVLWHSDLHTQNIFVDPDDPARIIRIIDWQTTSACPLFSQVTRPGFLDFNGPVPQDLGQVSLPENYDQLSPDEQREAKALQQSQTLHNLYMVRSYQQNPHVFLAMQNKDTLRHQVSVVPGTILLDYEPYLNHLLRDVEKEWPKIAVPASLSAAEVEQQEKDEELWAQGVELMNRFIADVGGFKHWDGRVSHDDYETFRDELSSGIQQFLDREARNAEERQAWLKALPFVDHE</sequence>
<evidence type="ECO:0000259" key="1">
    <source>
        <dbReference type="Pfam" id="PF01636"/>
    </source>
</evidence>
<dbReference type="InterPro" id="IPR002575">
    <property type="entry name" value="Aminoglycoside_PTrfase"/>
</dbReference>
<dbReference type="EMBL" id="ML976978">
    <property type="protein sequence ID" value="KAF1963163.1"/>
    <property type="molecule type" value="Genomic_DNA"/>
</dbReference>
<dbReference type="InterPro" id="IPR011009">
    <property type="entry name" value="Kinase-like_dom_sf"/>
</dbReference>
<dbReference type="AlphaFoldDB" id="A0A6A5UD86"/>
<dbReference type="SUPFAM" id="SSF56112">
    <property type="entry name" value="Protein kinase-like (PK-like)"/>
    <property type="match status" value="1"/>
</dbReference>
<dbReference type="PANTHER" id="PTHR36091:SF2">
    <property type="entry name" value="AMINOGLYCOSIDE PHOSPHOTRANSFERASE DOMAIN-CONTAINING PROTEIN"/>
    <property type="match status" value="1"/>
</dbReference>
<feature type="domain" description="Aminoglycoside phosphotransferase" evidence="1">
    <location>
        <begin position="115"/>
        <end position="391"/>
    </location>
</feature>
<keyword evidence="3" id="KW-1185">Reference proteome</keyword>
<proteinExistence type="predicted"/>
<evidence type="ECO:0000313" key="2">
    <source>
        <dbReference type="EMBL" id="KAF1963163.1"/>
    </source>
</evidence>
<dbReference type="InterPro" id="IPR051035">
    <property type="entry name" value="Mito_inheritance_9"/>
</dbReference>
<keyword evidence="2" id="KW-0808">Transferase</keyword>
<reference evidence="2" key="1">
    <citation type="journal article" date="2020" name="Stud. Mycol.">
        <title>101 Dothideomycetes genomes: a test case for predicting lifestyles and emergence of pathogens.</title>
        <authorList>
            <person name="Haridas S."/>
            <person name="Albert R."/>
            <person name="Binder M."/>
            <person name="Bloem J."/>
            <person name="Labutti K."/>
            <person name="Salamov A."/>
            <person name="Andreopoulos B."/>
            <person name="Baker S."/>
            <person name="Barry K."/>
            <person name="Bills G."/>
            <person name="Bluhm B."/>
            <person name="Cannon C."/>
            <person name="Castanera R."/>
            <person name="Culley D."/>
            <person name="Daum C."/>
            <person name="Ezra D."/>
            <person name="Gonzalez J."/>
            <person name="Henrissat B."/>
            <person name="Kuo A."/>
            <person name="Liang C."/>
            <person name="Lipzen A."/>
            <person name="Lutzoni F."/>
            <person name="Magnuson J."/>
            <person name="Mondo S."/>
            <person name="Nolan M."/>
            <person name="Ohm R."/>
            <person name="Pangilinan J."/>
            <person name="Park H.-J."/>
            <person name="Ramirez L."/>
            <person name="Alfaro M."/>
            <person name="Sun H."/>
            <person name="Tritt A."/>
            <person name="Yoshinaga Y."/>
            <person name="Zwiers L.-H."/>
            <person name="Turgeon B."/>
            <person name="Goodwin S."/>
            <person name="Spatafora J."/>
            <person name="Crous P."/>
            <person name="Grigoriev I."/>
        </authorList>
    </citation>
    <scope>NUCLEOTIDE SEQUENCE</scope>
    <source>
        <strain evidence="2">CBS 675.92</strain>
    </source>
</reference>
<name>A0A6A5UD86_9PLEO</name>
<dbReference type="Proteomes" id="UP000800035">
    <property type="component" value="Unassembled WGS sequence"/>
</dbReference>
<protein>
    <submittedName>
        <fullName evidence="2">Phosphotransferase enzyme family protein</fullName>
    </submittedName>
</protein>
<accession>A0A6A5UD86</accession>
<dbReference type="GO" id="GO:0016740">
    <property type="term" value="F:transferase activity"/>
    <property type="evidence" value="ECO:0007669"/>
    <property type="project" value="UniProtKB-KW"/>
</dbReference>
<dbReference type="PANTHER" id="PTHR36091">
    <property type="entry name" value="ALTERED INHERITANCE OF MITOCHONDRIA PROTEIN 9, MITOCHONDRIAL"/>
    <property type="match status" value="1"/>
</dbReference>
<organism evidence="2 3">
    <name type="scientific">Byssothecium circinans</name>
    <dbReference type="NCBI Taxonomy" id="147558"/>
    <lineage>
        <taxon>Eukaryota</taxon>
        <taxon>Fungi</taxon>
        <taxon>Dikarya</taxon>
        <taxon>Ascomycota</taxon>
        <taxon>Pezizomycotina</taxon>
        <taxon>Dothideomycetes</taxon>
        <taxon>Pleosporomycetidae</taxon>
        <taxon>Pleosporales</taxon>
        <taxon>Massarineae</taxon>
        <taxon>Massarinaceae</taxon>
        <taxon>Byssothecium</taxon>
    </lineage>
</organism>
<dbReference type="Gene3D" id="3.90.1200.10">
    <property type="match status" value="1"/>
</dbReference>
<dbReference type="GO" id="GO:0005739">
    <property type="term" value="C:mitochondrion"/>
    <property type="evidence" value="ECO:0007669"/>
    <property type="project" value="TreeGrafter"/>
</dbReference>
<evidence type="ECO:0000313" key="3">
    <source>
        <dbReference type="Proteomes" id="UP000800035"/>
    </source>
</evidence>